<evidence type="ECO:0000313" key="4">
    <source>
        <dbReference type="Proteomes" id="UP000054007"/>
    </source>
</evidence>
<feature type="compositionally biased region" description="Basic and acidic residues" evidence="1">
    <location>
        <begin position="47"/>
        <end position="80"/>
    </location>
</feature>
<feature type="compositionally biased region" description="Basic residues" evidence="1">
    <location>
        <begin position="140"/>
        <end position="155"/>
    </location>
</feature>
<feature type="compositionally biased region" description="Basic and acidic residues" evidence="1">
    <location>
        <begin position="237"/>
        <end position="246"/>
    </location>
</feature>
<feature type="compositionally biased region" description="Low complexity" evidence="1">
    <location>
        <begin position="1009"/>
        <end position="1033"/>
    </location>
</feature>
<protein>
    <recommendedName>
        <fullName evidence="2">Arrestin C-terminal-like domain-containing protein</fullName>
    </recommendedName>
</protein>
<feature type="compositionally biased region" description="Polar residues" evidence="1">
    <location>
        <begin position="156"/>
        <end position="165"/>
    </location>
</feature>
<feature type="compositionally biased region" description="Basic and acidic residues" evidence="1">
    <location>
        <begin position="318"/>
        <end position="331"/>
    </location>
</feature>
<feature type="region of interest" description="Disordered" evidence="1">
    <location>
        <begin position="760"/>
        <end position="875"/>
    </location>
</feature>
<dbReference type="InterPro" id="IPR011022">
    <property type="entry name" value="Arrestin_C-like"/>
</dbReference>
<dbReference type="Pfam" id="PF02752">
    <property type="entry name" value="Arrestin_C"/>
    <property type="match status" value="1"/>
</dbReference>
<name>A0A0D7BIZ5_9AGAR</name>
<feature type="compositionally biased region" description="Basic and acidic residues" evidence="1">
    <location>
        <begin position="1084"/>
        <end position="1106"/>
    </location>
</feature>
<feature type="compositionally biased region" description="Acidic residues" evidence="1">
    <location>
        <begin position="332"/>
        <end position="347"/>
    </location>
</feature>
<dbReference type="Gene3D" id="2.60.40.640">
    <property type="match status" value="1"/>
</dbReference>
<dbReference type="EMBL" id="KN880466">
    <property type="protein sequence ID" value="KIY70533.1"/>
    <property type="molecule type" value="Genomic_DNA"/>
</dbReference>
<feature type="compositionally biased region" description="Basic and acidic residues" evidence="1">
    <location>
        <begin position="1290"/>
        <end position="1303"/>
    </location>
</feature>
<accession>A0A0D7BIZ5</accession>
<feature type="compositionally biased region" description="Low complexity" evidence="1">
    <location>
        <begin position="1148"/>
        <end position="1177"/>
    </location>
</feature>
<evidence type="ECO:0000259" key="2">
    <source>
        <dbReference type="Pfam" id="PF02752"/>
    </source>
</evidence>
<dbReference type="InterPro" id="IPR053060">
    <property type="entry name" value="Cytokinesis_Signaling_Reg"/>
</dbReference>
<organism evidence="3 4">
    <name type="scientific">Cylindrobasidium torrendii FP15055 ss-10</name>
    <dbReference type="NCBI Taxonomy" id="1314674"/>
    <lineage>
        <taxon>Eukaryota</taxon>
        <taxon>Fungi</taxon>
        <taxon>Dikarya</taxon>
        <taxon>Basidiomycota</taxon>
        <taxon>Agaricomycotina</taxon>
        <taxon>Agaricomycetes</taxon>
        <taxon>Agaricomycetidae</taxon>
        <taxon>Agaricales</taxon>
        <taxon>Marasmiineae</taxon>
        <taxon>Physalacriaceae</taxon>
        <taxon>Cylindrobasidium</taxon>
    </lineage>
</organism>
<feature type="region of interest" description="Disordered" evidence="1">
    <location>
        <begin position="940"/>
        <end position="1303"/>
    </location>
</feature>
<proteinExistence type="predicted"/>
<feature type="compositionally biased region" description="Basic and acidic residues" evidence="1">
    <location>
        <begin position="1123"/>
        <end position="1139"/>
    </location>
</feature>
<dbReference type="PANTHER" id="PTHR36419">
    <property type="entry name" value="ARRESTIN FAMILY PROTEIN 1"/>
    <property type="match status" value="1"/>
</dbReference>
<feature type="compositionally biased region" description="Polar residues" evidence="1">
    <location>
        <begin position="802"/>
        <end position="812"/>
    </location>
</feature>
<dbReference type="PANTHER" id="PTHR36419:SF1">
    <property type="entry name" value="RHO1 GEF LOCALIZING PROTEIN 1"/>
    <property type="match status" value="1"/>
</dbReference>
<feature type="compositionally biased region" description="Acidic residues" evidence="1">
    <location>
        <begin position="204"/>
        <end position="213"/>
    </location>
</feature>
<feature type="region of interest" description="Disordered" evidence="1">
    <location>
        <begin position="893"/>
        <end position="913"/>
    </location>
</feature>
<feature type="compositionally biased region" description="Polar residues" evidence="1">
    <location>
        <begin position="1110"/>
        <end position="1119"/>
    </location>
</feature>
<dbReference type="GO" id="GO:0000917">
    <property type="term" value="P:division septum assembly"/>
    <property type="evidence" value="ECO:0007669"/>
    <property type="project" value="TreeGrafter"/>
</dbReference>
<feature type="compositionally biased region" description="Basic and acidic residues" evidence="1">
    <location>
        <begin position="1034"/>
        <end position="1050"/>
    </location>
</feature>
<dbReference type="GO" id="GO:0000935">
    <property type="term" value="C:division septum"/>
    <property type="evidence" value="ECO:0007669"/>
    <property type="project" value="TreeGrafter"/>
</dbReference>
<feature type="compositionally biased region" description="Basic and acidic residues" evidence="1">
    <location>
        <begin position="1178"/>
        <end position="1194"/>
    </location>
</feature>
<feature type="region of interest" description="Disordered" evidence="1">
    <location>
        <begin position="41"/>
        <end position="246"/>
    </location>
</feature>
<feature type="compositionally biased region" description="Polar residues" evidence="1">
    <location>
        <begin position="763"/>
        <end position="775"/>
    </location>
</feature>
<feature type="compositionally biased region" description="Basic and acidic residues" evidence="1">
    <location>
        <begin position="835"/>
        <end position="850"/>
    </location>
</feature>
<dbReference type="InterPro" id="IPR014752">
    <property type="entry name" value="Arrestin-like_C"/>
</dbReference>
<dbReference type="Proteomes" id="UP000054007">
    <property type="component" value="Unassembled WGS sequence"/>
</dbReference>
<feature type="domain" description="Arrestin C-terminal-like" evidence="2">
    <location>
        <begin position="575"/>
        <end position="706"/>
    </location>
</feature>
<reference evidence="3 4" key="1">
    <citation type="journal article" date="2015" name="Fungal Genet. Biol.">
        <title>Evolution of novel wood decay mechanisms in Agaricales revealed by the genome sequences of Fistulina hepatica and Cylindrobasidium torrendii.</title>
        <authorList>
            <person name="Floudas D."/>
            <person name="Held B.W."/>
            <person name="Riley R."/>
            <person name="Nagy L.G."/>
            <person name="Koehler G."/>
            <person name="Ransdell A.S."/>
            <person name="Younus H."/>
            <person name="Chow J."/>
            <person name="Chiniquy J."/>
            <person name="Lipzen A."/>
            <person name="Tritt A."/>
            <person name="Sun H."/>
            <person name="Haridas S."/>
            <person name="LaButti K."/>
            <person name="Ohm R.A."/>
            <person name="Kues U."/>
            <person name="Blanchette R.A."/>
            <person name="Grigoriev I.V."/>
            <person name="Minto R.E."/>
            <person name="Hibbett D.S."/>
        </authorList>
    </citation>
    <scope>NUCLEOTIDE SEQUENCE [LARGE SCALE GENOMIC DNA]</scope>
    <source>
        <strain evidence="3 4">FP15055 ss-10</strain>
    </source>
</reference>
<evidence type="ECO:0000313" key="3">
    <source>
        <dbReference type="EMBL" id="KIY70533.1"/>
    </source>
</evidence>
<gene>
    <name evidence="3" type="ORF">CYLTODRAFT_408767</name>
</gene>
<feature type="compositionally biased region" description="Low complexity" evidence="1">
    <location>
        <begin position="1195"/>
        <end position="1205"/>
    </location>
</feature>
<feature type="region of interest" description="Disordered" evidence="1">
    <location>
        <begin position="303"/>
        <end position="359"/>
    </location>
</feature>
<keyword evidence="4" id="KW-1185">Reference proteome</keyword>
<feature type="compositionally biased region" description="Basic and acidic residues" evidence="1">
    <location>
        <begin position="991"/>
        <end position="1008"/>
    </location>
</feature>
<dbReference type="OrthoDB" id="4001642at2759"/>
<feature type="compositionally biased region" description="Basic and acidic residues" evidence="1">
    <location>
        <begin position="959"/>
        <end position="969"/>
    </location>
</feature>
<sequence>MAPSIRELTDAVREVVLGSDPSEELTPRLIAERVQQRFKLDNNLLEKGSETRDPVKEAIKAANEERTAQDAEKAEAKDESPTENPPPSPPTAASKGKKKAEKDESDVEMDKPELAKPSSSKKAAKKSKTAASDSDGESKKKAKPTPRRSSTKKQFKSASVIATSESEGDGERPAKPKHKPEASKPKPAPKPKAKPKKETPAVESDAEESGPEEDAPKKRKRKSDSASKPPAKKRAKKEVNKDEETLKKLKSYVSACGVRKPWKTLFKDADTASRQIPIVQNVLRELGMTGRFSLEQAKRIKEKRELEEDVAEAQVFEQRTRGSRREQRSEPSPDEANSEPADDEDAEAQPKFKRSGANICDGPVGARQVKVFEGEGAVGHVTYTLISPPTIYGFVPILEECRSTLRQPPNVEFVHGYPGIPSGGPDRPQAAVKGAVEVRATSPAGVRSKWLRVELRKVETIPGSGSNTFYDYVGPSPVDIWRAEDEWDLLSARDIPFEIRIPESIPPTLQLDDNVGIRYELIASICTKGKRSFFRKQKSNVVSAQTEIIIDKHDLHATWPVYNQPDVRQVDLDGVVLTVERHHTCYAPGDTVTAIATVRSEFQTVILRGFEMSLRETRTFRGGAYVQGKKTVPQTRVSNLVDVKVPVNLTLMGGMQHKSELGVNIPPNHTTTTLNSARHIDITYVLCVRAIMGTGQPVICELPVIMSNWPRTVSHEAVRRIGPAPGLSLLAANAMHSVVSSAPEPPRSNTFAGRPSALEVSRNAPNSMTSPTSPQRGLEPNEFGAIPRLTHHSRPSEERRLTITNAQPNEISQVDPMDARRRPSANVHPVPSNGYRDEKAEYQRAKDSVERVQGNHSPPPSRDGPAAGSSHRPWVSAEEEKIRLYNRAQDAVNRTQGSEVARPGMTSPVNGAVDEKEALRKYNEARRAVDRAQNSILDGELPVFEGGSSSGPSVYATAAEEKERLRRDMMGQGSGSSSPPLSSATPYESAAAEKARLKREMLERERGGRSNSPPSMGSSSIPNGSGSGAFESAAAEKARLKMEMQARERIGSVPSHGHQPPKMPSPQLPNGNGSVPGSPFESAAAEKARMKREMIERDRQEQERLQRARSANSTASSPYESAAAEKARMRREMEERDRQAQAMPPPFSSGSSSSYTNAYSSSASPPPIAGGSPYESAAAEKARLRRELEERDRQPPSFTASSSLSPSPPPFASGSSPLPPFNGNGLSEKEIMARHFASQDAMAGSSSRPQPATPGPAGMMSAAQEKQMLAARFAAEDATPRTPPPLAPRPPKDYIRETQDEDLRVSKYVYEDAPIPDVEAPPPLPPKPE</sequence>
<feature type="compositionally biased region" description="Basic and acidic residues" evidence="1">
    <location>
        <begin position="169"/>
        <end position="184"/>
    </location>
</feature>
<evidence type="ECO:0000256" key="1">
    <source>
        <dbReference type="SAM" id="MobiDB-lite"/>
    </source>
</evidence>